<dbReference type="InterPro" id="IPR038606">
    <property type="entry name" value="To_sf"/>
</dbReference>
<dbReference type="InterPro" id="IPR010562">
    <property type="entry name" value="Haemolymph_juvenile_hormone-bd"/>
</dbReference>
<dbReference type="Proteomes" id="UP000515204">
    <property type="component" value="Unplaced"/>
</dbReference>
<dbReference type="AlphaFoldDB" id="A0A6P3XHU3"/>
<dbReference type="SMART" id="SM00700">
    <property type="entry name" value="JHBP"/>
    <property type="match status" value="1"/>
</dbReference>
<protein>
    <submittedName>
        <fullName evidence="2">Uncharacterized protein LOC106745989</fullName>
    </submittedName>
</protein>
<gene>
    <name evidence="2" type="primary">LOC106745989</name>
</gene>
<dbReference type="Pfam" id="PF06585">
    <property type="entry name" value="JHBP"/>
    <property type="match status" value="1"/>
</dbReference>
<sequence>MRNLFQYPEVGLPRLITCNRREPPKKIERCLKLSIESMKQYLGKENTNLDIPSFEPYYSEYYQFISRKVFNGTADLTDITVQNLRNFTINKVEVDANVSRIKLEAFFPLIKFRAIYDIDATILGKYLRKEERTVMGNFTGVSINATIEGEYRVKPKNNEEYFKVNKVPVELSMNEATIYLNNKRIFDPLLQEINSLLNSNRKVIAEEIIPKLQTVASKIIRRIAIKMFSNIPIRILMPSLNVSDDQDDELSTDG</sequence>
<evidence type="ECO:0000313" key="2">
    <source>
        <dbReference type="RefSeq" id="XP_014477563.1"/>
    </source>
</evidence>
<dbReference type="OrthoDB" id="8174700at2759"/>
<organism evidence="1 2">
    <name type="scientific">Dinoponera quadriceps</name>
    <name type="common">South American ant</name>
    <dbReference type="NCBI Taxonomy" id="609295"/>
    <lineage>
        <taxon>Eukaryota</taxon>
        <taxon>Metazoa</taxon>
        <taxon>Ecdysozoa</taxon>
        <taxon>Arthropoda</taxon>
        <taxon>Hexapoda</taxon>
        <taxon>Insecta</taxon>
        <taxon>Pterygota</taxon>
        <taxon>Neoptera</taxon>
        <taxon>Endopterygota</taxon>
        <taxon>Hymenoptera</taxon>
        <taxon>Apocrita</taxon>
        <taxon>Aculeata</taxon>
        <taxon>Formicoidea</taxon>
        <taxon>Formicidae</taxon>
        <taxon>Ponerinae</taxon>
        <taxon>Ponerini</taxon>
        <taxon>Dinoponera</taxon>
    </lineage>
</organism>
<evidence type="ECO:0000313" key="1">
    <source>
        <dbReference type="Proteomes" id="UP000515204"/>
    </source>
</evidence>
<reference evidence="2" key="1">
    <citation type="submission" date="2025-08" db="UniProtKB">
        <authorList>
            <consortium name="RefSeq"/>
        </authorList>
    </citation>
    <scope>IDENTIFICATION</scope>
</reference>
<accession>A0A6P3XHU3</accession>
<dbReference type="GeneID" id="106745989"/>
<dbReference type="GO" id="GO:0005615">
    <property type="term" value="C:extracellular space"/>
    <property type="evidence" value="ECO:0007669"/>
    <property type="project" value="TreeGrafter"/>
</dbReference>
<dbReference type="Gene3D" id="3.15.10.30">
    <property type="entry name" value="Haemolymph juvenile hormone binding protein"/>
    <property type="match status" value="1"/>
</dbReference>
<dbReference type="KEGG" id="dqu:106745989"/>
<dbReference type="PANTHER" id="PTHR11008:SF41">
    <property type="entry name" value="RE70318P"/>
    <property type="match status" value="1"/>
</dbReference>
<proteinExistence type="predicted"/>
<name>A0A6P3XHU3_DINQU</name>
<dbReference type="PANTHER" id="PTHR11008">
    <property type="entry name" value="PROTEIN TAKEOUT-LIKE PROTEIN"/>
    <property type="match status" value="1"/>
</dbReference>
<keyword evidence="1" id="KW-1185">Reference proteome</keyword>
<dbReference type="RefSeq" id="XP_014477563.1">
    <property type="nucleotide sequence ID" value="XM_014622077.1"/>
</dbReference>